<protein>
    <submittedName>
        <fullName evidence="2">GM12323</fullName>
    </submittedName>
</protein>
<name>B4I127_DROSE</name>
<feature type="region of interest" description="Disordered" evidence="1">
    <location>
        <begin position="1"/>
        <end position="25"/>
    </location>
</feature>
<evidence type="ECO:0000313" key="3">
    <source>
        <dbReference type="Proteomes" id="UP000001292"/>
    </source>
</evidence>
<dbReference type="HOGENOM" id="CLU_1857381_0_0_1"/>
<dbReference type="Proteomes" id="UP000001292">
    <property type="component" value="Unassembled WGS sequence"/>
</dbReference>
<evidence type="ECO:0000313" key="2">
    <source>
        <dbReference type="EMBL" id="EDW53208.1"/>
    </source>
</evidence>
<reference evidence="2 3" key="1">
    <citation type="journal article" date="2007" name="Nature">
        <title>Evolution of genes and genomes on the Drosophila phylogeny.</title>
        <authorList>
            <consortium name="Drosophila 12 Genomes Consortium"/>
            <person name="Clark A.G."/>
            <person name="Eisen M.B."/>
            <person name="Smith D.R."/>
            <person name="Bergman C.M."/>
            <person name="Oliver B."/>
            <person name="Markow T.A."/>
            <person name="Kaufman T.C."/>
            <person name="Kellis M."/>
            <person name="Gelbart W."/>
            <person name="Iyer V.N."/>
            <person name="Pollard D.A."/>
            <person name="Sackton T.B."/>
            <person name="Larracuente A.M."/>
            <person name="Singh N.D."/>
            <person name="Abad J.P."/>
            <person name="Abt D.N."/>
            <person name="Adryan B."/>
            <person name="Aguade M."/>
            <person name="Akashi H."/>
            <person name="Anderson W.W."/>
            <person name="Aquadro C.F."/>
            <person name="Ardell D.H."/>
            <person name="Arguello R."/>
            <person name="Artieri C.G."/>
            <person name="Barbash D.A."/>
            <person name="Barker D."/>
            <person name="Barsanti P."/>
            <person name="Batterham P."/>
            <person name="Batzoglou S."/>
            <person name="Begun D."/>
            <person name="Bhutkar A."/>
            <person name="Blanco E."/>
            <person name="Bosak S.A."/>
            <person name="Bradley R.K."/>
            <person name="Brand A.D."/>
            <person name="Brent M.R."/>
            <person name="Brooks A.N."/>
            <person name="Brown R.H."/>
            <person name="Butlin R.K."/>
            <person name="Caggese C."/>
            <person name="Calvi B.R."/>
            <person name="Bernardo de Carvalho A."/>
            <person name="Caspi A."/>
            <person name="Castrezana S."/>
            <person name="Celniker S.E."/>
            <person name="Chang J.L."/>
            <person name="Chapple C."/>
            <person name="Chatterji S."/>
            <person name="Chinwalla A."/>
            <person name="Civetta A."/>
            <person name="Clifton S.W."/>
            <person name="Comeron J.M."/>
            <person name="Costello J.C."/>
            <person name="Coyne J.A."/>
            <person name="Daub J."/>
            <person name="David R.G."/>
            <person name="Delcher A.L."/>
            <person name="Delehaunty K."/>
            <person name="Do C.B."/>
            <person name="Ebling H."/>
            <person name="Edwards K."/>
            <person name="Eickbush T."/>
            <person name="Evans J.D."/>
            <person name="Filipski A."/>
            <person name="Findeiss S."/>
            <person name="Freyhult E."/>
            <person name="Fulton L."/>
            <person name="Fulton R."/>
            <person name="Garcia A.C."/>
            <person name="Gardiner A."/>
            <person name="Garfield D.A."/>
            <person name="Garvin B.E."/>
            <person name="Gibson G."/>
            <person name="Gilbert D."/>
            <person name="Gnerre S."/>
            <person name="Godfrey J."/>
            <person name="Good R."/>
            <person name="Gotea V."/>
            <person name="Gravely B."/>
            <person name="Greenberg A.J."/>
            <person name="Griffiths-Jones S."/>
            <person name="Gross S."/>
            <person name="Guigo R."/>
            <person name="Gustafson E.A."/>
            <person name="Haerty W."/>
            <person name="Hahn M.W."/>
            <person name="Halligan D.L."/>
            <person name="Halpern A.L."/>
            <person name="Halter G.M."/>
            <person name="Han M.V."/>
            <person name="Heger A."/>
            <person name="Hillier L."/>
            <person name="Hinrichs A.S."/>
            <person name="Holmes I."/>
            <person name="Hoskins R.A."/>
            <person name="Hubisz M.J."/>
            <person name="Hultmark D."/>
            <person name="Huntley M.A."/>
            <person name="Jaffe D.B."/>
            <person name="Jagadeeshan S."/>
            <person name="Jeck W.R."/>
            <person name="Johnson J."/>
            <person name="Jones C.D."/>
            <person name="Jordan W.C."/>
            <person name="Karpen G.H."/>
            <person name="Kataoka E."/>
            <person name="Keightley P.D."/>
            <person name="Kheradpour P."/>
            <person name="Kirkness E.F."/>
            <person name="Koerich L.B."/>
            <person name="Kristiansen K."/>
            <person name="Kudrna D."/>
            <person name="Kulathinal R.J."/>
            <person name="Kumar S."/>
            <person name="Kwok R."/>
            <person name="Lander E."/>
            <person name="Langley C.H."/>
            <person name="Lapoint R."/>
            <person name="Lazzaro B.P."/>
            <person name="Lee S.J."/>
            <person name="Levesque L."/>
            <person name="Li R."/>
            <person name="Lin C.F."/>
            <person name="Lin M.F."/>
            <person name="Lindblad-Toh K."/>
            <person name="Llopart A."/>
            <person name="Long M."/>
            <person name="Low L."/>
            <person name="Lozovsky E."/>
            <person name="Lu J."/>
            <person name="Luo M."/>
            <person name="Machado C.A."/>
            <person name="Makalowski W."/>
            <person name="Marzo M."/>
            <person name="Matsuda M."/>
            <person name="Matzkin L."/>
            <person name="McAllister B."/>
            <person name="McBride C.S."/>
            <person name="McKernan B."/>
            <person name="McKernan K."/>
            <person name="Mendez-Lago M."/>
            <person name="Minx P."/>
            <person name="Mollenhauer M.U."/>
            <person name="Montooth K."/>
            <person name="Mount S.M."/>
            <person name="Mu X."/>
            <person name="Myers E."/>
            <person name="Negre B."/>
            <person name="Newfeld S."/>
            <person name="Nielsen R."/>
            <person name="Noor M.A."/>
            <person name="O'Grady P."/>
            <person name="Pachter L."/>
            <person name="Papaceit M."/>
            <person name="Parisi M.J."/>
            <person name="Parisi M."/>
            <person name="Parts L."/>
            <person name="Pedersen J.S."/>
            <person name="Pesole G."/>
            <person name="Phillippy A.M."/>
            <person name="Ponting C.P."/>
            <person name="Pop M."/>
            <person name="Porcelli D."/>
            <person name="Powell J.R."/>
            <person name="Prohaska S."/>
            <person name="Pruitt K."/>
            <person name="Puig M."/>
            <person name="Quesneville H."/>
            <person name="Ram K.R."/>
            <person name="Rand D."/>
            <person name="Rasmussen M.D."/>
            <person name="Reed L.K."/>
            <person name="Reenan R."/>
            <person name="Reily A."/>
            <person name="Remington K.A."/>
            <person name="Rieger T.T."/>
            <person name="Ritchie M.G."/>
            <person name="Robin C."/>
            <person name="Rogers Y.H."/>
            <person name="Rohde C."/>
            <person name="Rozas J."/>
            <person name="Rubenfield M.J."/>
            <person name="Ruiz A."/>
            <person name="Russo S."/>
            <person name="Salzberg S.L."/>
            <person name="Sanchez-Gracia A."/>
            <person name="Saranga D.J."/>
            <person name="Sato H."/>
            <person name="Schaeffer S.W."/>
            <person name="Schatz M.C."/>
            <person name="Schlenke T."/>
            <person name="Schwartz R."/>
            <person name="Segarra C."/>
            <person name="Singh R.S."/>
            <person name="Sirot L."/>
            <person name="Sirota M."/>
            <person name="Sisneros N.B."/>
            <person name="Smith C.D."/>
            <person name="Smith T.F."/>
            <person name="Spieth J."/>
            <person name="Stage D.E."/>
            <person name="Stark A."/>
            <person name="Stephan W."/>
            <person name="Strausberg R.L."/>
            <person name="Strempel S."/>
            <person name="Sturgill D."/>
            <person name="Sutton G."/>
            <person name="Sutton G.G."/>
            <person name="Tao W."/>
            <person name="Teichmann S."/>
            <person name="Tobari Y.N."/>
            <person name="Tomimura Y."/>
            <person name="Tsolas J.M."/>
            <person name="Valente V.L."/>
            <person name="Venter E."/>
            <person name="Venter J.C."/>
            <person name="Vicario S."/>
            <person name="Vieira F.G."/>
            <person name="Vilella A.J."/>
            <person name="Villasante A."/>
            <person name="Walenz B."/>
            <person name="Wang J."/>
            <person name="Wasserman M."/>
            <person name="Watts T."/>
            <person name="Wilson D."/>
            <person name="Wilson R.K."/>
            <person name="Wing R.A."/>
            <person name="Wolfner M.F."/>
            <person name="Wong A."/>
            <person name="Wong G.K."/>
            <person name="Wu C.I."/>
            <person name="Wu G."/>
            <person name="Yamamoto D."/>
            <person name="Yang H.P."/>
            <person name="Yang S.P."/>
            <person name="Yorke J.A."/>
            <person name="Yoshida K."/>
            <person name="Zdobnov E."/>
            <person name="Zhang P."/>
            <person name="Zhang Y."/>
            <person name="Zimin A.V."/>
            <person name="Baldwin J."/>
            <person name="Abdouelleil A."/>
            <person name="Abdulkadir J."/>
            <person name="Abebe A."/>
            <person name="Abera B."/>
            <person name="Abreu J."/>
            <person name="Acer S.C."/>
            <person name="Aftuck L."/>
            <person name="Alexander A."/>
            <person name="An P."/>
            <person name="Anderson E."/>
            <person name="Anderson S."/>
            <person name="Arachi H."/>
            <person name="Azer M."/>
            <person name="Bachantsang P."/>
            <person name="Barry A."/>
            <person name="Bayul T."/>
            <person name="Berlin A."/>
            <person name="Bessette D."/>
            <person name="Bloom T."/>
            <person name="Blye J."/>
            <person name="Boguslavskiy L."/>
            <person name="Bonnet C."/>
            <person name="Boukhgalter B."/>
            <person name="Bourzgui I."/>
            <person name="Brown A."/>
            <person name="Cahill P."/>
            <person name="Channer S."/>
            <person name="Cheshatsang Y."/>
            <person name="Chuda L."/>
            <person name="Citroen M."/>
            <person name="Collymore A."/>
            <person name="Cooke P."/>
            <person name="Costello M."/>
            <person name="D'Aco K."/>
            <person name="Daza R."/>
            <person name="De Haan G."/>
            <person name="DeGray S."/>
            <person name="DeMaso C."/>
            <person name="Dhargay N."/>
            <person name="Dooley K."/>
            <person name="Dooley E."/>
            <person name="Doricent M."/>
            <person name="Dorje P."/>
            <person name="Dorjee K."/>
            <person name="Dupes A."/>
            <person name="Elong R."/>
            <person name="Falk J."/>
            <person name="Farina A."/>
            <person name="Faro S."/>
            <person name="Ferguson D."/>
            <person name="Fisher S."/>
            <person name="Foley C.D."/>
            <person name="Franke A."/>
            <person name="Friedrich D."/>
            <person name="Gadbois L."/>
            <person name="Gearin G."/>
            <person name="Gearin C.R."/>
            <person name="Giannoukos G."/>
            <person name="Goode T."/>
            <person name="Graham J."/>
            <person name="Grandbois E."/>
            <person name="Grewal S."/>
            <person name="Gyaltsen K."/>
            <person name="Hafez N."/>
            <person name="Hagos B."/>
            <person name="Hall J."/>
            <person name="Henson C."/>
            <person name="Hollinger A."/>
            <person name="Honan T."/>
            <person name="Huard M.D."/>
            <person name="Hughes L."/>
            <person name="Hurhula B."/>
            <person name="Husby M.E."/>
            <person name="Kamat A."/>
            <person name="Kanga B."/>
            <person name="Kashin S."/>
            <person name="Khazanovich D."/>
            <person name="Kisner P."/>
            <person name="Lance K."/>
            <person name="Lara M."/>
            <person name="Lee W."/>
            <person name="Lennon N."/>
            <person name="Letendre F."/>
            <person name="LeVine R."/>
            <person name="Lipovsky A."/>
            <person name="Liu X."/>
            <person name="Liu J."/>
            <person name="Liu S."/>
            <person name="Lokyitsang T."/>
            <person name="Lokyitsang Y."/>
            <person name="Lubonja R."/>
            <person name="Lui A."/>
            <person name="MacDonald P."/>
            <person name="Magnisalis V."/>
            <person name="Maru K."/>
            <person name="Matthews C."/>
            <person name="McCusker W."/>
            <person name="McDonough S."/>
            <person name="Mehta T."/>
            <person name="Meldrim J."/>
            <person name="Meneus L."/>
            <person name="Mihai O."/>
            <person name="Mihalev A."/>
            <person name="Mihova T."/>
            <person name="Mittelman R."/>
            <person name="Mlenga V."/>
            <person name="Montmayeur A."/>
            <person name="Mulrain L."/>
            <person name="Navidi A."/>
            <person name="Naylor J."/>
            <person name="Negash T."/>
            <person name="Nguyen T."/>
            <person name="Nguyen N."/>
            <person name="Nicol R."/>
            <person name="Norbu C."/>
            <person name="Norbu N."/>
            <person name="Novod N."/>
            <person name="O'Neill B."/>
            <person name="Osman S."/>
            <person name="Markiewicz E."/>
            <person name="Oyono O.L."/>
            <person name="Patti C."/>
            <person name="Phunkhang P."/>
            <person name="Pierre F."/>
            <person name="Priest M."/>
            <person name="Raghuraman S."/>
            <person name="Rege F."/>
            <person name="Reyes R."/>
            <person name="Rise C."/>
            <person name="Rogov P."/>
            <person name="Ross K."/>
            <person name="Ryan E."/>
            <person name="Settipalli S."/>
            <person name="Shea T."/>
            <person name="Sherpa N."/>
            <person name="Shi L."/>
            <person name="Shih D."/>
            <person name="Sparrow T."/>
            <person name="Spaulding J."/>
            <person name="Stalker J."/>
            <person name="Stange-Thomann N."/>
            <person name="Stavropoulos S."/>
            <person name="Stone C."/>
            <person name="Strader C."/>
            <person name="Tesfaye S."/>
            <person name="Thomson T."/>
            <person name="Thoulutsang Y."/>
            <person name="Thoulutsang D."/>
            <person name="Topham K."/>
            <person name="Topping I."/>
            <person name="Tsamla T."/>
            <person name="Vassiliev H."/>
            <person name="Vo A."/>
            <person name="Wangchuk T."/>
            <person name="Wangdi T."/>
            <person name="Weiand M."/>
            <person name="Wilkinson J."/>
            <person name="Wilson A."/>
            <person name="Yadav S."/>
            <person name="Young G."/>
            <person name="Yu Q."/>
            <person name="Zembek L."/>
            <person name="Zhong D."/>
            <person name="Zimmer A."/>
            <person name="Zwirko Z."/>
            <person name="Jaffe D.B."/>
            <person name="Alvarez P."/>
            <person name="Brockman W."/>
            <person name="Butler J."/>
            <person name="Chin C."/>
            <person name="Gnerre S."/>
            <person name="Grabherr M."/>
            <person name="Kleber M."/>
            <person name="Mauceli E."/>
            <person name="MacCallum I."/>
        </authorList>
    </citation>
    <scope>NUCLEOTIDE SEQUENCE [LARGE SCALE GENOMIC DNA]</scope>
    <source>
        <strain evidence="3">Rob3c / Tucson 14021-0248.25</strain>
    </source>
</reference>
<keyword evidence="3" id="KW-1185">Reference proteome</keyword>
<dbReference type="AlphaFoldDB" id="B4I127"/>
<dbReference type="EMBL" id="CH480819">
    <property type="protein sequence ID" value="EDW53208.1"/>
    <property type="molecule type" value="Genomic_DNA"/>
</dbReference>
<organism evidence="3">
    <name type="scientific">Drosophila sechellia</name>
    <name type="common">Fruit fly</name>
    <dbReference type="NCBI Taxonomy" id="7238"/>
    <lineage>
        <taxon>Eukaryota</taxon>
        <taxon>Metazoa</taxon>
        <taxon>Ecdysozoa</taxon>
        <taxon>Arthropoda</taxon>
        <taxon>Hexapoda</taxon>
        <taxon>Insecta</taxon>
        <taxon>Pterygota</taxon>
        <taxon>Neoptera</taxon>
        <taxon>Endopterygota</taxon>
        <taxon>Diptera</taxon>
        <taxon>Brachycera</taxon>
        <taxon>Muscomorpha</taxon>
        <taxon>Ephydroidea</taxon>
        <taxon>Drosophilidae</taxon>
        <taxon>Drosophila</taxon>
        <taxon>Sophophora</taxon>
    </lineage>
</organism>
<dbReference type="OMA" id="MEGRTND"/>
<sequence>MEGRTNDRLNQIPAETPERGTIESGGKLIRNIPNKEYKFKLLGQLVNEMRFQMEPETVFKKQEFAVDKDYHGVSDEESAYMTPMHHVYRRLQSLFYRLEEMFVGSDLNLANMAIDVVFNGINRLHKRRLEIFANSQNK</sequence>
<dbReference type="PhylomeDB" id="B4I127"/>
<evidence type="ECO:0000256" key="1">
    <source>
        <dbReference type="SAM" id="MobiDB-lite"/>
    </source>
</evidence>
<accession>B4I127</accession>
<proteinExistence type="predicted"/>
<gene>
    <name evidence="2" type="primary">Dsec\GM12323</name>
    <name evidence="2" type="ORF">Dsec_GM12323</name>
</gene>